<dbReference type="Proteomes" id="UP000550401">
    <property type="component" value="Unassembled WGS sequence"/>
</dbReference>
<evidence type="ECO:0000256" key="7">
    <source>
        <dbReference type="ARBA" id="ARBA00048326"/>
    </source>
</evidence>
<organism evidence="9 10">
    <name type="scientific">Dokdonella fugitiva</name>
    <dbReference type="NCBI Taxonomy" id="328517"/>
    <lineage>
        <taxon>Bacteria</taxon>
        <taxon>Pseudomonadati</taxon>
        <taxon>Pseudomonadota</taxon>
        <taxon>Gammaproteobacteria</taxon>
        <taxon>Lysobacterales</taxon>
        <taxon>Rhodanobacteraceae</taxon>
        <taxon>Dokdonella</taxon>
    </lineage>
</organism>
<keyword evidence="10" id="KW-1185">Reference proteome</keyword>
<dbReference type="Gene3D" id="3.40.50.150">
    <property type="entry name" value="Vaccinia Virus protein VP39"/>
    <property type="match status" value="1"/>
</dbReference>
<comment type="caution">
    <text evidence="9">The sequence shown here is derived from an EMBL/GenBank/DDBJ whole genome shotgun (WGS) entry which is preliminary data.</text>
</comment>
<dbReference type="Pfam" id="PF03602">
    <property type="entry name" value="Cons_hypoth95"/>
    <property type="match status" value="1"/>
</dbReference>
<comment type="similarity">
    <text evidence="2 8">Belongs to the methyltransferase superfamily. RsmD family.</text>
</comment>
<evidence type="ECO:0000256" key="1">
    <source>
        <dbReference type="ARBA" id="ARBA00002649"/>
    </source>
</evidence>
<sequence>MRNPPSKSAGAVRIVAGRLRGSRLAVPEREGLRPTPDRVRETLFNWLMPYLPGMRCLDLYAGTGALGIEALSRGADACTFVERDRELARALADNLARLRVPGAEVANADAAGWLAGPARPFDLVFLDPPFDANLWQGAAALLESRGWLADGGFAYVESPREARLELPPAWAPHREGFAGAVRYALYRRSGAVPLS</sequence>
<dbReference type="CDD" id="cd02440">
    <property type="entry name" value="AdoMet_MTases"/>
    <property type="match status" value="1"/>
</dbReference>
<evidence type="ECO:0000256" key="3">
    <source>
        <dbReference type="ARBA" id="ARBA00012141"/>
    </source>
</evidence>
<protein>
    <recommendedName>
        <fullName evidence="4 8">Ribosomal RNA small subunit methyltransferase D</fullName>
        <ecNumber evidence="3 8">2.1.1.171</ecNumber>
    </recommendedName>
</protein>
<comment type="catalytic activity">
    <reaction evidence="7 8">
        <text>guanosine(966) in 16S rRNA + S-adenosyl-L-methionine = N(2)-methylguanosine(966) in 16S rRNA + S-adenosyl-L-homocysteine + H(+)</text>
        <dbReference type="Rhea" id="RHEA:23548"/>
        <dbReference type="Rhea" id="RHEA-COMP:10211"/>
        <dbReference type="Rhea" id="RHEA-COMP:10212"/>
        <dbReference type="ChEBI" id="CHEBI:15378"/>
        <dbReference type="ChEBI" id="CHEBI:57856"/>
        <dbReference type="ChEBI" id="CHEBI:59789"/>
        <dbReference type="ChEBI" id="CHEBI:74269"/>
        <dbReference type="ChEBI" id="CHEBI:74481"/>
        <dbReference type="EC" id="2.1.1.171"/>
    </reaction>
</comment>
<dbReference type="AlphaFoldDB" id="A0A839F9C8"/>
<keyword evidence="5 8" id="KW-0489">Methyltransferase</keyword>
<evidence type="ECO:0000256" key="2">
    <source>
        <dbReference type="ARBA" id="ARBA00005269"/>
    </source>
</evidence>
<evidence type="ECO:0000256" key="5">
    <source>
        <dbReference type="ARBA" id="ARBA00022603"/>
    </source>
</evidence>
<evidence type="ECO:0000256" key="8">
    <source>
        <dbReference type="PIRNR" id="PIRNR004553"/>
    </source>
</evidence>
<dbReference type="GO" id="GO:0052913">
    <property type="term" value="F:16S rRNA (guanine(966)-N(2))-methyltransferase activity"/>
    <property type="evidence" value="ECO:0007669"/>
    <property type="project" value="UniProtKB-EC"/>
</dbReference>
<evidence type="ECO:0000313" key="10">
    <source>
        <dbReference type="Proteomes" id="UP000550401"/>
    </source>
</evidence>
<evidence type="ECO:0000256" key="6">
    <source>
        <dbReference type="ARBA" id="ARBA00022679"/>
    </source>
</evidence>
<keyword evidence="8" id="KW-0698">rRNA processing</keyword>
<evidence type="ECO:0000313" key="9">
    <source>
        <dbReference type="EMBL" id="MBA8888741.1"/>
    </source>
</evidence>
<dbReference type="PIRSF" id="PIRSF004553">
    <property type="entry name" value="CHP00095"/>
    <property type="match status" value="1"/>
</dbReference>
<dbReference type="PANTHER" id="PTHR43542:SF1">
    <property type="entry name" value="METHYLTRANSFERASE"/>
    <property type="match status" value="1"/>
</dbReference>
<dbReference type="SUPFAM" id="SSF53335">
    <property type="entry name" value="S-adenosyl-L-methionine-dependent methyltransferases"/>
    <property type="match status" value="1"/>
</dbReference>
<proteinExistence type="inferred from homology"/>
<dbReference type="InterPro" id="IPR029063">
    <property type="entry name" value="SAM-dependent_MTases_sf"/>
</dbReference>
<dbReference type="EMBL" id="JACGXL010000005">
    <property type="protein sequence ID" value="MBA8888741.1"/>
    <property type="molecule type" value="Genomic_DNA"/>
</dbReference>
<dbReference type="InterPro" id="IPR002052">
    <property type="entry name" value="DNA_methylase_N6_adenine_CS"/>
</dbReference>
<dbReference type="PANTHER" id="PTHR43542">
    <property type="entry name" value="METHYLTRANSFERASE"/>
    <property type="match status" value="1"/>
</dbReference>
<dbReference type="PROSITE" id="PS00092">
    <property type="entry name" value="N6_MTASE"/>
    <property type="match status" value="1"/>
</dbReference>
<dbReference type="NCBIfam" id="TIGR00095">
    <property type="entry name" value="16S rRNA (guanine(966)-N(2))-methyltransferase RsmD"/>
    <property type="match status" value="1"/>
</dbReference>
<dbReference type="InterPro" id="IPR004398">
    <property type="entry name" value="RNA_MeTrfase_RsmD"/>
</dbReference>
<evidence type="ECO:0000256" key="4">
    <source>
        <dbReference type="ARBA" id="ARBA00013682"/>
    </source>
</evidence>
<keyword evidence="6 8" id="KW-0808">Transferase</keyword>
<gene>
    <name evidence="9" type="ORF">FHW12_002977</name>
</gene>
<dbReference type="RefSeq" id="WP_182531797.1">
    <property type="nucleotide sequence ID" value="NZ_JACGXL010000005.1"/>
</dbReference>
<dbReference type="GO" id="GO:0003676">
    <property type="term" value="F:nucleic acid binding"/>
    <property type="evidence" value="ECO:0007669"/>
    <property type="project" value="InterPro"/>
</dbReference>
<comment type="function">
    <text evidence="1 8">Specifically methylates the guanine in position 966 of 16S rRNA in the assembled 30S particle.</text>
</comment>
<accession>A0A839F9C8</accession>
<reference evidence="9 10" key="1">
    <citation type="submission" date="2020-07" db="EMBL/GenBank/DDBJ databases">
        <title>Genomic Encyclopedia of Type Strains, Phase IV (KMG-V): Genome sequencing to study the core and pangenomes of soil and plant-associated prokaryotes.</title>
        <authorList>
            <person name="Whitman W."/>
        </authorList>
    </citation>
    <scope>NUCLEOTIDE SEQUENCE [LARGE SCALE GENOMIC DNA]</scope>
    <source>
        <strain evidence="9 10">RH2WT43</strain>
    </source>
</reference>
<dbReference type="EC" id="2.1.1.171" evidence="3 8"/>
<name>A0A839F9C8_9GAMM</name>
<keyword evidence="8" id="KW-0949">S-adenosyl-L-methionine</keyword>